<dbReference type="AlphaFoldDB" id="A0AAV4RUH1"/>
<gene>
    <name evidence="1" type="primary">AVEN_225768_1</name>
    <name evidence="1" type="ORF">CEXT_580331</name>
</gene>
<dbReference type="Gene3D" id="3.30.420.40">
    <property type="match status" value="1"/>
</dbReference>
<proteinExistence type="predicted"/>
<dbReference type="EMBL" id="BPLR01008342">
    <property type="protein sequence ID" value="GIY24041.1"/>
    <property type="molecule type" value="Genomic_DNA"/>
</dbReference>
<organism evidence="1 2">
    <name type="scientific">Caerostris extrusa</name>
    <name type="common">Bark spider</name>
    <name type="synonym">Caerostris bankana</name>
    <dbReference type="NCBI Taxonomy" id="172846"/>
    <lineage>
        <taxon>Eukaryota</taxon>
        <taxon>Metazoa</taxon>
        <taxon>Ecdysozoa</taxon>
        <taxon>Arthropoda</taxon>
        <taxon>Chelicerata</taxon>
        <taxon>Arachnida</taxon>
        <taxon>Araneae</taxon>
        <taxon>Araneomorphae</taxon>
        <taxon>Entelegynae</taxon>
        <taxon>Araneoidea</taxon>
        <taxon>Araneidae</taxon>
        <taxon>Caerostris</taxon>
    </lineage>
</organism>
<dbReference type="Proteomes" id="UP001054945">
    <property type="component" value="Unassembled WGS sequence"/>
</dbReference>
<evidence type="ECO:0000313" key="1">
    <source>
        <dbReference type="EMBL" id="GIY24041.1"/>
    </source>
</evidence>
<dbReference type="SUPFAM" id="SSF53067">
    <property type="entry name" value="Actin-like ATPase domain"/>
    <property type="match status" value="1"/>
</dbReference>
<name>A0AAV4RUH1_CAEEX</name>
<protein>
    <submittedName>
        <fullName evidence="1">Hexokinase_2 domain-containing protein</fullName>
    </submittedName>
</protein>
<keyword evidence="2" id="KW-1185">Reference proteome</keyword>
<comment type="caution">
    <text evidence="1">The sequence shown here is derived from an EMBL/GenBank/DDBJ whole genome shotgun (WGS) entry which is preliminary data.</text>
</comment>
<reference evidence="1 2" key="1">
    <citation type="submission" date="2021-06" db="EMBL/GenBank/DDBJ databases">
        <title>Caerostris extrusa draft genome.</title>
        <authorList>
            <person name="Kono N."/>
            <person name="Arakawa K."/>
        </authorList>
    </citation>
    <scope>NUCLEOTIDE SEQUENCE [LARGE SCALE GENOMIC DNA]</scope>
</reference>
<accession>A0AAV4RUH1</accession>
<evidence type="ECO:0000313" key="2">
    <source>
        <dbReference type="Proteomes" id="UP001054945"/>
    </source>
</evidence>
<dbReference type="InterPro" id="IPR043129">
    <property type="entry name" value="ATPase_NBD"/>
</dbReference>
<sequence length="363" mass="41332">MDEIAINGQEGMLFDMTAVLNPHTSMLMMGSYIDAKCDIALNLRRNFGLAYFEDIFNLNNLILPQSHAKEVSVEIDISKFGSNDCFDAIATEFDWGVTTVPLDFSKFQLFVGDDGLLEQIRFAFLELHHQLLLCRKCDMEDLFKNIGLSFPDIHKFLSAETHSDMISALPVTTGTPTLDDTSIASYVAKIILMRGALLTSISVILANCYLEHENFDVPHSIIWAFNFMCEDYEEAENLFLKHPVSLKQVNSIICQKIRSTQNISLIKSYSEFLRKHCTDVNVRVKAYRCMLNLLVNTNMYKEASKLVQEFMETEIPLNNLQLSSLKLLHNYCLRNLDKDHDVLTFALPIKETYSSSSESDAEE</sequence>
<dbReference type="Gene3D" id="3.40.367.20">
    <property type="match status" value="1"/>
</dbReference>